<dbReference type="PROSITE" id="PS01125">
    <property type="entry name" value="ROK"/>
    <property type="match status" value="1"/>
</dbReference>
<dbReference type="GO" id="GO:0004396">
    <property type="term" value="F:hexokinase activity"/>
    <property type="evidence" value="ECO:0007669"/>
    <property type="project" value="TreeGrafter"/>
</dbReference>
<dbReference type="AlphaFoldDB" id="A0AAW4LCY0"/>
<dbReference type="RefSeq" id="WP_214172642.1">
    <property type="nucleotide sequence ID" value="NZ_JAHCVJ010000007.1"/>
</dbReference>
<dbReference type="SUPFAM" id="SSF53067">
    <property type="entry name" value="Actin-like ATPase domain"/>
    <property type="match status" value="1"/>
</dbReference>
<protein>
    <submittedName>
        <fullName evidence="1">ROK family protein</fullName>
    </submittedName>
</protein>
<dbReference type="InterPro" id="IPR049874">
    <property type="entry name" value="ROK_cs"/>
</dbReference>
<reference evidence="1 2" key="1">
    <citation type="submission" date="2021-05" db="EMBL/GenBank/DDBJ databases">
        <title>The draft genome of Geobacter pelophilus DSM 12255.</title>
        <authorList>
            <person name="Xu Z."/>
            <person name="Masuda Y."/>
            <person name="Itoh H."/>
            <person name="Senoo K."/>
        </authorList>
    </citation>
    <scope>NUCLEOTIDE SEQUENCE [LARGE SCALE GENOMIC DNA]</scope>
    <source>
        <strain evidence="1 2">DSM 12255</strain>
    </source>
</reference>
<proteinExistence type="predicted"/>
<comment type="caution">
    <text evidence="1">The sequence shown here is derived from an EMBL/GenBank/DDBJ whole genome shotgun (WGS) entry which is preliminary data.</text>
</comment>
<dbReference type="EMBL" id="JAHCVJ010000007">
    <property type="protein sequence ID" value="MBT0665874.1"/>
    <property type="molecule type" value="Genomic_DNA"/>
</dbReference>
<evidence type="ECO:0000313" key="1">
    <source>
        <dbReference type="EMBL" id="MBT0665874.1"/>
    </source>
</evidence>
<dbReference type="InterPro" id="IPR043129">
    <property type="entry name" value="ATPase_NBD"/>
</dbReference>
<sequence>MTPTPPCDRTRDERFSVGIDLGGTKIEAILLAPDDTVLFRERIPTPRDEGYRAILSAVAAMVGHAIERLGPDEACTVGVGIPGSLDEHTGLVRNANSTCLIGHPLKRDLEQLLDRPVQVRNDADCFTLAECLSGAGQGYGLVFGVIMGTGCGGGIFCNGMVREGPHRISGEWGHYSVDPQGAACYCGNRGCVETLISGSGVENSFQREHGISLSMDRIIEKARAGDPLCRKAFDRFLDDFGRCLGGLISTLDPDAVVLGGGLSNIDEIYTIGVDRVRQYAFHNDLRTPILKNRLGDSAGVFGAAWIGRHGPGCRAAGPS</sequence>
<dbReference type="Gene3D" id="3.30.420.40">
    <property type="match status" value="2"/>
</dbReference>
<dbReference type="PANTHER" id="PTHR18964:SF174">
    <property type="entry name" value="D-ALLOSE KINASE-RELATED"/>
    <property type="match status" value="1"/>
</dbReference>
<dbReference type="Pfam" id="PF00480">
    <property type="entry name" value="ROK"/>
    <property type="match status" value="1"/>
</dbReference>
<keyword evidence="2" id="KW-1185">Reference proteome</keyword>
<evidence type="ECO:0000313" key="2">
    <source>
        <dbReference type="Proteomes" id="UP000811899"/>
    </source>
</evidence>
<dbReference type="PANTHER" id="PTHR18964">
    <property type="entry name" value="ROK (REPRESSOR, ORF, KINASE) FAMILY"/>
    <property type="match status" value="1"/>
</dbReference>
<accession>A0AAW4LCY0</accession>
<dbReference type="Proteomes" id="UP000811899">
    <property type="component" value="Unassembled WGS sequence"/>
</dbReference>
<dbReference type="CDD" id="cd24066">
    <property type="entry name" value="ASKHA_NBD_ROK_EcFRK-like"/>
    <property type="match status" value="1"/>
</dbReference>
<gene>
    <name evidence="1" type="ORF">KI809_16310</name>
</gene>
<organism evidence="1 2">
    <name type="scientific">Geoanaerobacter pelophilus</name>
    <dbReference type="NCBI Taxonomy" id="60036"/>
    <lineage>
        <taxon>Bacteria</taxon>
        <taxon>Pseudomonadati</taxon>
        <taxon>Thermodesulfobacteriota</taxon>
        <taxon>Desulfuromonadia</taxon>
        <taxon>Geobacterales</taxon>
        <taxon>Geobacteraceae</taxon>
        <taxon>Geoanaerobacter</taxon>
    </lineage>
</organism>
<dbReference type="InterPro" id="IPR000600">
    <property type="entry name" value="ROK"/>
</dbReference>
<name>A0AAW4LCY0_9BACT</name>